<dbReference type="EMBL" id="CAXAMM010039511">
    <property type="protein sequence ID" value="CAK9086941.1"/>
    <property type="molecule type" value="Genomic_DNA"/>
</dbReference>
<keyword evidence="3" id="KW-1185">Reference proteome</keyword>
<reference evidence="2 3" key="1">
    <citation type="submission" date="2024-02" db="EMBL/GenBank/DDBJ databases">
        <authorList>
            <person name="Chen Y."/>
            <person name="Shah S."/>
            <person name="Dougan E. K."/>
            <person name="Thang M."/>
            <person name="Chan C."/>
        </authorList>
    </citation>
    <scope>NUCLEOTIDE SEQUENCE [LARGE SCALE GENOMIC DNA]</scope>
</reference>
<proteinExistence type="predicted"/>
<feature type="region of interest" description="Disordered" evidence="1">
    <location>
        <begin position="1"/>
        <end position="23"/>
    </location>
</feature>
<evidence type="ECO:0000256" key="1">
    <source>
        <dbReference type="SAM" id="MobiDB-lite"/>
    </source>
</evidence>
<organism evidence="2 3">
    <name type="scientific">Durusdinium trenchii</name>
    <dbReference type="NCBI Taxonomy" id="1381693"/>
    <lineage>
        <taxon>Eukaryota</taxon>
        <taxon>Sar</taxon>
        <taxon>Alveolata</taxon>
        <taxon>Dinophyceae</taxon>
        <taxon>Suessiales</taxon>
        <taxon>Symbiodiniaceae</taxon>
        <taxon>Durusdinium</taxon>
    </lineage>
</organism>
<dbReference type="Proteomes" id="UP001642464">
    <property type="component" value="Unassembled WGS sequence"/>
</dbReference>
<evidence type="ECO:0000313" key="2">
    <source>
        <dbReference type="EMBL" id="CAK9086941.1"/>
    </source>
</evidence>
<accession>A0ABP0QFB8</accession>
<comment type="caution">
    <text evidence="2">The sequence shown here is derived from an EMBL/GenBank/DDBJ whole genome shotgun (WGS) entry which is preliminary data.</text>
</comment>
<name>A0ABP0QFB8_9DINO</name>
<protein>
    <submittedName>
        <fullName evidence="2">Uncharacterized protein</fullName>
    </submittedName>
</protein>
<feature type="compositionally biased region" description="Basic residues" evidence="1">
    <location>
        <begin position="1"/>
        <end position="15"/>
    </location>
</feature>
<feature type="non-terminal residue" evidence="2">
    <location>
        <position position="1"/>
    </location>
</feature>
<gene>
    <name evidence="2" type="ORF">SCF082_LOCUS41127</name>
</gene>
<evidence type="ECO:0000313" key="3">
    <source>
        <dbReference type="Proteomes" id="UP001642464"/>
    </source>
</evidence>
<sequence length="119" mass="13516">AAHGRRRAAHGRRGNPRACTEEEELDRERTLLATSRLWRLCSLRALPSRRLLGGQETSLLLPGESTLEDRRGAWAGESTFSSRRAGDLVPFEYFESEPAWFLELCLEALDSDPNELYIQ</sequence>